<evidence type="ECO:0000256" key="2">
    <source>
        <dbReference type="SAM" id="SignalP"/>
    </source>
</evidence>
<dbReference type="KEGG" id="add:HUW48_00255"/>
<evidence type="ECO:0000259" key="3">
    <source>
        <dbReference type="Pfam" id="PF03713"/>
    </source>
</evidence>
<dbReference type="PANTHER" id="PTHR36933:SF1">
    <property type="entry name" value="SLL0788 PROTEIN"/>
    <property type="match status" value="1"/>
</dbReference>
<feature type="chain" id="PRO_5029809511" evidence="2">
    <location>
        <begin position="23"/>
        <end position="218"/>
    </location>
</feature>
<feature type="region of interest" description="Disordered" evidence="1">
    <location>
        <begin position="199"/>
        <end position="218"/>
    </location>
</feature>
<proteinExistence type="predicted"/>
<evidence type="ECO:0000313" key="4">
    <source>
        <dbReference type="EMBL" id="QMU26538.1"/>
    </source>
</evidence>
<dbReference type="Proteomes" id="UP000514509">
    <property type="component" value="Plasmid unnamed"/>
</dbReference>
<reference evidence="4 5" key="2">
    <citation type="submission" date="2020-08" db="EMBL/GenBank/DDBJ databases">
        <title>Adhaeribacter dokdonensis sp. nov., isolated from the rhizosphere of Elymus tsukushiensis, a plant native to the Dokdo Islands, Republic of Korea.</title>
        <authorList>
            <person name="Ghim S.Y."/>
        </authorList>
    </citation>
    <scope>NUCLEOTIDE SEQUENCE [LARGE SCALE GENOMIC DNA]</scope>
    <source>
        <strain evidence="4 5">KUDC8001</strain>
        <plasmid evidence="4 5">unnamed</plasmid>
    </source>
</reference>
<evidence type="ECO:0000313" key="5">
    <source>
        <dbReference type="Proteomes" id="UP000514509"/>
    </source>
</evidence>
<dbReference type="AlphaFoldDB" id="A0A7L7L168"/>
<dbReference type="PROSITE" id="PS51257">
    <property type="entry name" value="PROKAR_LIPOPROTEIN"/>
    <property type="match status" value="1"/>
</dbReference>
<dbReference type="PANTHER" id="PTHR36933">
    <property type="entry name" value="SLL0788 PROTEIN"/>
    <property type="match status" value="1"/>
</dbReference>
<dbReference type="Pfam" id="PF03713">
    <property type="entry name" value="DUF305"/>
    <property type="match status" value="2"/>
</dbReference>
<feature type="compositionally biased region" description="Basic and acidic residues" evidence="1">
    <location>
        <begin position="199"/>
        <end position="208"/>
    </location>
</feature>
<organism evidence="4 5">
    <name type="scientific">Adhaeribacter radiodurans</name>
    <dbReference type="NCBI Taxonomy" id="2745197"/>
    <lineage>
        <taxon>Bacteria</taxon>
        <taxon>Pseudomonadati</taxon>
        <taxon>Bacteroidota</taxon>
        <taxon>Cytophagia</taxon>
        <taxon>Cytophagales</taxon>
        <taxon>Hymenobacteraceae</taxon>
        <taxon>Adhaeribacter</taxon>
    </lineage>
</organism>
<sequence>MQANVKWSAWICGLVIAFTACNQSASKTETAATNKTEDHSGHNMEASSNNKMVDLMHQNMMAMQEMKMTGDVDHDFAQMMATHLDGALAMAQEEADNGKDTMLVNMAKRTLTAQKEEQDRLKSFTDSHEPVTKDTASSMKLMQPMKAMMAGMDHNMKGTTDHHFASLMSMHHQSGIDMAKAYLPQAKIPELKTMAQKIIDDQQKEKQQLDSWLQEQPQ</sequence>
<feature type="domain" description="DUF305" evidence="3">
    <location>
        <begin position="133"/>
        <end position="213"/>
    </location>
</feature>
<feature type="domain" description="DUF305" evidence="3">
    <location>
        <begin position="34"/>
        <end position="123"/>
    </location>
</feature>
<name>A0A7L7L168_9BACT</name>
<evidence type="ECO:0000256" key="1">
    <source>
        <dbReference type="SAM" id="MobiDB-lite"/>
    </source>
</evidence>
<feature type="region of interest" description="Disordered" evidence="1">
    <location>
        <begin position="116"/>
        <end position="136"/>
    </location>
</feature>
<geneLocation type="plasmid" evidence="4 5">
    <name>unnamed</name>
</geneLocation>
<dbReference type="InterPro" id="IPR005183">
    <property type="entry name" value="DUF305_CopM-like"/>
</dbReference>
<gene>
    <name evidence="4" type="ORF">HUW48_00255</name>
</gene>
<feature type="signal peptide" evidence="2">
    <location>
        <begin position="1"/>
        <end position="22"/>
    </location>
</feature>
<feature type="compositionally biased region" description="Polar residues" evidence="1">
    <location>
        <begin position="209"/>
        <end position="218"/>
    </location>
</feature>
<dbReference type="InterPro" id="IPR012347">
    <property type="entry name" value="Ferritin-like"/>
</dbReference>
<reference evidence="4 5" key="1">
    <citation type="submission" date="2020-06" db="EMBL/GenBank/DDBJ databases">
        <authorList>
            <person name="Hwang Y.J."/>
        </authorList>
    </citation>
    <scope>NUCLEOTIDE SEQUENCE [LARGE SCALE GENOMIC DNA]</scope>
    <source>
        <strain evidence="4 5">KUDC8001</strain>
        <plasmid evidence="4 5">unnamed</plasmid>
    </source>
</reference>
<accession>A0A7L7L168</accession>
<keyword evidence="5" id="KW-1185">Reference proteome</keyword>
<dbReference type="Gene3D" id="1.20.1260.10">
    <property type="match status" value="2"/>
</dbReference>
<dbReference type="EMBL" id="CP055152">
    <property type="protein sequence ID" value="QMU26538.1"/>
    <property type="molecule type" value="Genomic_DNA"/>
</dbReference>
<keyword evidence="4" id="KW-0614">Plasmid</keyword>
<keyword evidence="2" id="KW-0732">Signal</keyword>
<protein>
    <submittedName>
        <fullName evidence="4">DUF305 domain-containing protein</fullName>
    </submittedName>
</protein>
<feature type="compositionally biased region" description="Basic and acidic residues" evidence="1">
    <location>
        <begin position="116"/>
        <end position="132"/>
    </location>
</feature>